<dbReference type="SUPFAM" id="SSF48498">
    <property type="entry name" value="Tetracyclin repressor-like, C-terminal domain"/>
    <property type="match status" value="1"/>
</dbReference>
<dbReference type="InterPro" id="IPR050109">
    <property type="entry name" value="HTH-type_TetR-like_transc_reg"/>
</dbReference>
<dbReference type="AlphaFoldDB" id="A0A4R0GGW5"/>
<evidence type="ECO:0000313" key="4">
    <source>
        <dbReference type="EMBL" id="TCB95473.1"/>
    </source>
</evidence>
<evidence type="ECO:0000259" key="3">
    <source>
        <dbReference type="PROSITE" id="PS50977"/>
    </source>
</evidence>
<sequence length="208" mass="22944">MRRSTAGTPEDDPRARASRPVALTPMLTAALEAFYENGYHGATVRDIASRVGVTVPALYYHHENKEALLYALLDTSISRLDTVCHLVDIGGGSPVQRFNDLVECLVRHMAVSGKLAYLDGELRSLTPEHRRGYIAKRSAIEARLLRAVEEGVAEGSFDLAYPRDTVRAMLGTIQAVATWYRPDGELSLDDLVKRYLSILSRMAGLRSA</sequence>
<proteinExistence type="predicted"/>
<dbReference type="SUPFAM" id="SSF46689">
    <property type="entry name" value="Homeodomain-like"/>
    <property type="match status" value="1"/>
</dbReference>
<keyword evidence="5" id="KW-1185">Reference proteome</keyword>
<dbReference type="Pfam" id="PF00440">
    <property type="entry name" value="TetR_N"/>
    <property type="match status" value="1"/>
</dbReference>
<reference evidence="4 5" key="1">
    <citation type="submission" date="2019-02" db="EMBL/GenBank/DDBJ databases">
        <title>Jishengella sp. nov., isolated from a root of Zingiber montanum.</title>
        <authorList>
            <person name="Kuncharoen N."/>
            <person name="Kudo T."/>
            <person name="Masahiro Y."/>
            <person name="Ohkuma M."/>
            <person name="Tanasupawat S."/>
        </authorList>
    </citation>
    <scope>NUCLEOTIDE SEQUENCE [LARGE SCALE GENOMIC DNA]</scope>
    <source>
        <strain evidence="4 5">PLAI 1-1</strain>
    </source>
</reference>
<organism evidence="4 5">
    <name type="scientific">Micromonospora zingiberis</name>
    <dbReference type="NCBI Taxonomy" id="2053011"/>
    <lineage>
        <taxon>Bacteria</taxon>
        <taxon>Bacillati</taxon>
        <taxon>Actinomycetota</taxon>
        <taxon>Actinomycetes</taxon>
        <taxon>Micromonosporales</taxon>
        <taxon>Micromonosporaceae</taxon>
        <taxon>Micromonospora</taxon>
    </lineage>
</organism>
<feature type="domain" description="HTH tetR-type" evidence="3">
    <location>
        <begin position="20"/>
        <end position="80"/>
    </location>
</feature>
<dbReference type="RefSeq" id="WP_131305849.1">
    <property type="nucleotide sequence ID" value="NZ_SJJR01000014.1"/>
</dbReference>
<dbReference type="InterPro" id="IPR009057">
    <property type="entry name" value="Homeodomain-like_sf"/>
</dbReference>
<evidence type="ECO:0000256" key="2">
    <source>
        <dbReference type="PROSITE-ProRule" id="PRU00335"/>
    </source>
</evidence>
<dbReference type="PROSITE" id="PS50977">
    <property type="entry name" value="HTH_TETR_2"/>
    <property type="match status" value="1"/>
</dbReference>
<dbReference type="Gene3D" id="1.10.357.10">
    <property type="entry name" value="Tetracycline Repressor, domain 2"/>
    <property type="match status" value="1"/>
</dbReference>
<keyword evidence="1 2" id="KW-0238">DNA-binding</keyword>
<dbReference type="InterPro" id="IPR001647">
    <property type="entry name" value="HTH_TetR"/>
</dbReference>
<dbReference type="PRINTS" id="PR00455">
    <property type="entry name" value="HTHTETR"/>
</dbReference>
<dbReference type="InterPro" id="IPR041490">
    <property type="entry name" value="KstR2_TetR_C"/>
</dbReference>
<protein>
    <submittedName>
        <fullName evidence="4">TetR/AcrR family transcriptional regulator</fullName>
    </submittedName>
</protein>
<dbReference type="GO" id="GO:0003700">
    <property type="term" value="F:DNA-binding transcription factor activity"/>
    <property type="evidence" value="ECO:0007669"/>
    <property type="project" value="TreeGrafter"/>
</dbReference>
<dbReference type="PANTHER" id="PTHR30055">
    <property type="entry name" value="HTH-TYPE TRANSCRIPTIONAL REGULATOR RUTR"/>
    <property type="match status" value="1"/>
</dbReference>
<dbReference type="Proteomes" id="UP000292274">
    <property type="component" value="Unassembled WGS sequence"/>
</dbReference>
<gene>
    <name evidence="4" type="ORF">E0H26_20015</name>
</gene>
<dbReference type="EMBL" id="SJJR01000014">
    <property type="protein sequence ID" value="TCB95473.1"/>
    <property type="molecule type" value="Genomic_DNA"/>
</dbReference>
<evidence type="ECO:0000256" key="1">
    <source>
        <dbReference type="ARBA" id="ARBA00023125"/>
    </source>
</evidence>
<dbReference type="OrthoDB" id="1669699at2"/>
<feature type="DNA-binding region" description="H-T-H motif" evidence="2">
    <location>
        <begin position="43"/>
        <end position="62"/>
    </location>
</feature>
<name>A0A4R0GGW5_9ACTN</name>
<dbReference type="PANTHER" id="PTHR30055:SF237">
    <property type="entry name" value="TRANSCRIPTIONAL REPRESSOR MCE3R"/>
    <property type="match status" value="1"/>
</dbReference>
<accession>A0A4R0GGW5</accession>
<comment type="caution">
    <text evidence="4">The sequence shown here is derived from an EMBL/GenBank/DDBJ whole genome shotgun (WGS) entry which is preliminary data.</text>
</comment>
<evidence type="ECO:0000313" key="5">
    <source>
        <dbReference type="Proteomes" id="UP000292274"/>
    </source>
</evidence>
<dbReference type="GO" id="GO:0000976">
    <property type="term" value="F:transcription cis-regulatory region binding"/>
    <property type="evidence" value="ECO:0007669"/>
    <property type="project" value="TreeGrafter"/>
</dbReference>
<dbReference type="InterPro" id="IPR036271">
    <property type="entry name" value="Tet_transcr_reg_TetR-rel_C_sf"/>
</dbReference>
<dbReference type="Pfam" id="PF17932">
    <property type="entry name" value="TetR_C_24"/>
    <property type="match status" value="1"/>
</dbReference>